<evidence type="ECO:0000256" key="1">
    <source>
        <dbReference type="SAM" id="MobiDB-lite"/>
    </source>
</evidence>
<proteinExistence type="predicted"/>
<protein>
    <submittedName>
        <fullName evidence="2">Uncharacterized protein</fullName>
    </submittedName>
</protein>
<feature type="compositionally biased region" description="Basic and acidic residues" evidence="1">
    <location>
        <begin position="1"/>
        <end position="14"/>
    </location>
</feature>
<accession>S9PRG4</accession>
<dbReference type="Proteomes" id="UP000011682">
    <property type="component" value="Unassembled WGS sequence"/>
</dbReference>
<evidence type="ECO:0000313" key="3">
    <source>
        <dbReference type="Proteomes" id="UP000011682"/>
    </source>
</evidence>
<sequence length="75" mass="8485">MARRQEPRQQRQLDEPPTASLFHHHPSPPRTQFLRCSHQIPYQSKRPITDEEFRGVVGERGGVGVGPTERVCPGG</sequence>
<keyword evidence="3" id="KW-1185">Reference proteome</keyword>
<evidence type="ECO:0000313" key="2">
    <source>
        <dbReference type="EMBL" id="EPX65097.1"/>
    </source>
</evidence>
<name>S9PRG4_CYSF2</name>
<feature type="region of interest" description="Disordered" evidence="1">
    <location>
        <begin position="1"/>
        <end position="32"/>
    </location>
</feature>
<organism evidence="2 3">
    <name type="scientific">Cystobacter fuscus (strain ATCC 25194 / DSM 2262 / NBRC 100088 / M29)</name>
    <dbReference type="NCBI Taxonomy" id="1242864"/>
    <lineage>
        <taxon>Bacteria</taxon>
        <taxon>Pseudomonadati</taxon>
        <taxon>Myxococcota</taxon>
        <taxon>Myxococcia</taxon>
        <taxon>Myxococcales</taxon>
        <taxon>Cystobacterineae</taxon>
        <taxon>Archangiaceae</taxon>
        <taxon>Cystobacter</taxon>
    </lineage>
</organism>
<reference evidence="2" key="1">
    <citation type="submission" date="2013-05" db="EMBL/GenBank/DDBJ databases">
        <title>Genome assembly of Cystobacter fuscus DSM 2262.</title>
        <authorList>
            <person name="Sharma G."/>
            <person name="Khatri I."/>
            <person name="Kaur C."/>
            <person name="Mayilraj S."/>
            <person name="Subramanian S."/>
        </authorList>
    </citation>
    <scope>NUCLEOTIDE SEQUENCE [LARGE SCALE GENOMIC DNA]</scope>
    <source>
        <strain evidence="2">DSM 2262</strain>
    </source>
</reference>
<dbReference type="AlphaFoldDB" id="S9PRG4"/>
<comment type="caution">
    <text evidence="2">The sequence shown here is derived from an EMBL/GenBank/DDBJ whole genome shotgun (WGS) entry which is preliminary data.</text>
</comment>
<gene>
    <name evidence="2" type="ORF">D187_000522</name>
</gene>
<dbReference type="EMBL" id="ANAH02000001">
    <property type="protein sequence ID" value="EPX65097.1"/>
    <property type="molecule type" value="Genomic_DNA"/>
</dbReference>